<accession>A0A0A9Y268</accession>
<organism evidence="2">
    <name type="scientific">Lygus hesperus</name>
    <name type="common">Western plant bug</name>
    <dbReference type="NCBI Taxonomy" id="30085"/>
    <lineage>
        <taxon>Eukaryota</taxon>
        <taxon>Metazoa</taxon>
        <taxon>Ecdysozoa</taxon>
        <taxon>Arthropoda</taxon>
        <taxon>Hexapoda</taxon>
        <taxon>Insecta</taxon>
        <taxon>Pterygota</taxon>
        <taxon>Neoptera</taxon>
        <taxon>Paraneoptera</taxon>
        <taxon>Hemiptera</taxon>
        <taxon>Heteroptera</taxon>
        <taxon>Panheteroptera</taxon>
        <taxon>Cimicomorpha</taxon>
        <taxon>Miridae</taxon>
        <taxon>Mirini</taxon>
        <taxon>Lygus</taxon>
    </lineage>
</organism>
<reference evidence="2" key="1">
    <citation type="journal article" date="2014" name="PLoS ONE">
        <title>Transcriptome-Based Identification of ABC Transporters in the Western Tarnished Plant Bug Lygus hesperus.</title>
        <authorList>
            <person name="Hull J.J."/>
            <person name="Chaney K."/>
            <person name="Geib S.M."/>
            <person name="Fabrick J.A."/>
            <person name="Brent C.S."/>
            <person name="Walsh D."/>
            <person name="Lavine L.C."/>
        </authorList>
    </citation>
    <scope>NUCLEOTIDE SEQUENCE</scope>
</reference>
<dbReference type="Pfam" id="PF07727">
    <property type="entry name" value="RVT_2"/>
    <property type="match status" value="1"/>
</dbReference>
<feature type="domain" description="Reverse transcriptase Ty1/copia-type" evidence="1">
    <location>
        <begin position="2"/>
        <end position="191"/>
    </location>
</feature>
<dbReference type="PANTHER" id="PTHR11439:SF463">
    <property type="entry name" value="REVERSE TRANSCRIPTASE TY1_COPIA-TYPE DOMAIN-CONTAINING PROTEIN"/>
    <property type="match status" value="1"/>
</dbReference>
<name>A0A0A9Y268_LYGHE</name>
<feature type="non-terminal residue" evidence="2">
    <location>
        <position position="1"/>
    </location>
</feature>
<dbReference type="GO" id="GO:0071897">
    <property type="term" value="P:DNA biosynthetic process"/>
    <property type="evidence" value="ECO:0007669"/>
    <property type="project" value="UniProtKB-ARBA"/>
</dbReference>
<dbReference type="EMBL" id="GBHO01016487">
    <property type="protein sequence ID" value="JAG27117.1"/>
    <property type="molecule type" value="Transcribed_RNA"/>
</dbReference>
<evidence type="ECO:0000259" key="1">
    <source>
        <dbReference type="Pfam" id="PF07727"/>
    </source>
</evidence>
<dbReference type="InterPro" id="IPR043502">
    <property type="entry name" value="DNA/RNA_pol_sf"/>
</dbReference>
<dbReference type="AlphaFoldDB" id="A0A0A9Y268"/>
<sequence length="425" mass="48307">FETYAPVAHYSTIRILLSIINKFDLFTLQMDVSNAFLHGDLQEDIYMKWPPGFENTNNNHVLKLNRTLYGLKQAPRAWNARIDSALRRLSFVACQSDRCLYHLINGNFKTYLLIYVDDLIIASNDNNVLNHVKHELQLEFNMKDLGSLHNFLGIKIERNSNGMILSQKTYINRILARFGMADCKPTKTPMETGYSPSATSSPSIIGHKPYRELIGCLMHLMLATRPDIGFAVTFHSRFQSSATEENWTSAKRILRYLRGSIDFGLHFPKDCDVVLTAYADSDWANDTSRKSTSGFLIQIFGAAVSWSSRKQSITALSSTEAEFVALASAVAETVWIIGLLREISIDPGIPIVFEDNQGCIKNIQKWEQKRLKHVDIKYNFVRDFVNNNTIQVKYLSSELQIADIFTKSLCGVKFQKFCNMLGITL</sequence>
<dbReference type="SUPFAM" id="SSF56672">
    <property type="entry name" value="DNA/RNA polymerases"/>
    <property type="match status" value="1"/>
</dbReference>
<protein>
    <submittedName>
        <fullName evidence="2">Copia protein</fullName>
    </submittedName>
</protein>
<gene>
    <name evidence="2" type="primary">GIP_35</name>
    <name evidence="2" type="ORF">CM83_27521</name>
</gene>
<dbReference type="PANTHER" id="PTHR11439">
    <property type="entry name" value="GAG-POL-RELATED RETROTRANSPOSON"/>
    <property type="match status" value="1"/>
</dbReference>
<evidence type="ECO:0000313" key="2">
    <source>
        <dbReference type="EMBL" id="JAG27117.1"/>
    </source>
</evidence>
<dbReference type="CDD" id="cd09272">
    <property type="entry name" value="RNase_HI_RT_Ty1"/>
    <property type="match status" value="1"/>
</dbReference>
<proteinExistence type="predicted"/>
<reference evidence="2" key="2">
    <citation type="submission" date="2014-07" db="EMBL/GenBank/DDBJ databases">
        <authorList>
            <person name="Hull J."/>
        </authorList>
    </citation>
    <scope>NUCLEOTIDE SEQUENCE</scope>
</reference>
<dbReference type="InterPro" id="IPR013103">
    <property type="entry name" value="RVT_2"/>
</dbReference>